<dbReference type="InterPro" id="IPR033138">
    <property type="entry name" value="Cu_oxidase_CS"/>
</dbReference>
<dbReference type="Proteomes" id="UP000800200">
    <property type="component" value="Unassembled WGS sequence"/>
</dbReference>
<dbReference type="InterPro" id="IPR008972">
    <property type="entry name" value="Cupredoxin"/>
</dbReference>
<dbReference type="InterPro" id="IPR045087">
    <property type="entry name" value="Cu-oxidase_fam"/>
</dbReference>
<evidence type="ECO:0000256" key="4">
    <source>
        <dbReference type="ARBA" id="ARBA00012297"/>
    </source>
</evidence>
<dbReference type="AlphaFoldDB" id="A0A6A6EWJ0"/>
<dbReference type="FunFam" id="2.60.40.420:FF:000046">
    <property type="entry name" value="Multicopper oxidase"/>
    <property type="match status" value="1"/>
</dbReference>
<evidence type="ECO:0000256" key="9">
    <source>
        <dbReference type="ARBA" id="ARBA00023157"/>
    </source>
</evidence>
<dbReference type="Pfam" id="PF07732">
    <property type="entry name" value="Cu-oxidase_3"/>
    <property type="match status" value="1"/>
</dbReference>
<gene>
    <name evidence="16" type="ORF">K469DRAFT_544400</name>
</gene>
<dbReference type="GO" id="GO:0052716">
    <property type="term" value="F:hydroquinone:oxygen oxidoreductase activity"/>
    <property type="evidence" value="ECO:0007669"/>
    <property type="project" value="UniProtKB-EC"/>
</dbReference>
<dbReference type="PANTHER" id="PTHR11709:SF87">
    <property type="entry name" value="LACCASE"/>
    <property type="match status" value="1"/>
</dbReference>
<evidence type="ECO:0000256" key="12">
    <source>
        <dbReference type="SAM" id="MobiDB-lite"/>
    </source>
</evidence>
<keyword evidence="5" id="KW-0479">Metal-binding</keyword>
<keyword evidence="8" id="KW-0186">Copper</keyword>
<name>A0A6A6EWJ0_9PEZI</name>
<keyword evidence="6" id="KW-0732">Signal</keyword>
<evidence type="ECO:0000256" key="2">
    <source>
        <dbReference type="ARBA" id="ARBA00001935"/>
    </source>
</evidence>
<comment type="cofactor">
    <cofactor evidence="2">
        <name>Cu cation</name>
        <dbReference type="ChEBI" id="CHEBI:23378"/>
    </cofactor>
</comment>
<feature type="compositionally biased region" description="Polar residues" evidence="12">
    <location>
        <begin position="225"/>
        <end position="240"/>
    </location>
</feature>
<dbReference type="FunFam" id="2.60.40.420:FF:000045">
    <property type="entry name" value="Laccase 2"/>
    <property type="match status" value="1"/>
</dbReference>
<accession>A0A6A6EWJ0</accession>
<dbReference type="PANTHER" id="PTHR11709">
    <property type="entry name" value="MULTI-COPPER OXIDASE"/>
    <property type="match status" value="1"/>
</dbReference>
<dbReference type="PROSITE" id="PS00080">
    <property type="entry name" value="MULTICOPPER_OXIDASE2"/>
    <property type="match status" value="1"/>
</dbReference>
<dbReference type="CDD" id="cd13854">
    <property type="entry name" value="CuRO_1_MaLCC_like"/>
    <property type="match status" value="1"/>
</dbReference>
<dbReference type="InterPro" id="IPR001117">
    <property type="entry name" value="Cu-oxidase_2nd"/>
</dbReference>
<evidence type="ECO:0000256" key="7">
    <source>
        <dbReference type="ARBA" id="ARBA00023002"/>
    </source>
</evidence>
<dbReference type="Pfam" id="PF07731">
    <property type="entry name" value="Cu-oxidase_2"/>
    <property type="match status" value="1"/>
</dbReference>
<keyword evidence="9" id="KW-1015">Disulfide bond</keyword>
<feature type="domain" description="Plastocyanin-like" evidence="15">
    <location>
        <begin position="64"/>
        <end position="181"/>
    </location>
</feature>
<evidence type="ECO:0000256" key="8">
    <source>
        <dbReference type="ARBA" id="ARBA00023008"/>
    </source>
</evidence>
<dbReference type="SUPFAM" id="SSF49503">
    <property type="entry name" value="Cupredoxins"/>
    <property type="match status" value="3"/>
</dbReference>
<dbReference type="FunFam" id="2.60.40.420:FF:000021">
    <property type="entry name" value="Extracellular dihydrogeodin oxidase/laccase"/>
    <property type="match status" value="1"/>
</dbReference>
<evidence type="ECO:0000256" key="3">
    <source>
        <dbReference type="ARBA" id="ARBA00010609"/>
    </source>
</evidence>
<feature type="domain" description="Plastocyanin-like" evidence="14">
    <location>
        <begin position="415"/>
        <end position="536"/>
    </location>
</feature>
<feature type="domain" description="Plastocyanin-like" evidence="13">
    <location>
        <begin position="193"/>
        <end position="338"/>
    </location>
</feature>
<evidence type="ECO:0000313" key="16">
    <source>
        <dbReference type="EMBL" id="KAF2195149.1"/>
    </source>
</evidence>
<dbReference type="Pfam" id="PF00394">
    <property type="entry name" value="Cu-oxidase"/>
    <property type="match status" value="1"/>
</dbReference>
<evidence type="ECO:0000313" key="17">
    <source>
        <dbReference type="Proteomes" id="UP000800200"/>
    </source>
</evidence>
<evidence type="ECO:0000259" key="14">
    <source>
        <dbReference type="Pfam" id="PF07731"/>
    </source>
</evidence>
<dbReference type="CDD" id="cd13880">
    <property type="entry name" value="CuRO_2_MaLCC_like"/>
    <property type="match status" value="1"/>
</dbReference>
<keyword evidence="17" id="KW-1185">Reference proteome</keyword>
<comment type="similarity">
    <text evidence="3">Belongs to the multicopper oxidase family.</text>
</comment>
<proteinExistence type="inferred from homology"/>
<evidence type="ECO:0000259" key="13">
    <source>
        <dbReference type="Pfam" id="PF00394"/>
    </source>
</evidence>
<sequence length="587" mass="64345">MEKRAPPSLAQKYDLAPRKSFEERQSCTNSPTNRGCWLPGFDINTNQYQSWPNTGRIVDYDLSITNTTCNPDGAVERVCLLINNKSPGLGPTIRANWGDTLRITVRNMMQHNGTSIHWHGLRQLNSNTEDGVNGITECALAPGDAKTYQFQATEYGTSWYHSHFSGQYGDGVIAPLIIDGPATANYDIDLGPYTLTDWYYITAFQAGARAFNGGLGGPPPPGDNTLVNGTNKNAQGGGSYNQVTLTPGKTHRLRIINMAIDASYRVSLDGHPFTVIANDFVPVVPYTTNYLQVGIGQRYDVLITANNTASNYWFRADAEGQCQSVNQGQGRAIWTYQNTTVADPTTNAQPNPPTGCNNVRSTPKTAVNVPSQQFANQAQTLPVAFETVVTNGQNIVLWTINGTSMIIDPGKPTVQYIAQGNSSFPPSYNLVEVPQATQWTYWIIQQAVGAPPIAHPIHLHGHDSFVLGTGSGQFSAANINELTFTNPPRRDVVFLPGNGWLVLAFPTDNPGAWLMHCHIAFHVSMGLSVQFLERKNDINLPAPNSEWYNTCQNWANYQNNKPVYPQDDSGLRKRWPPVVGGVDNSGV</sequence>
<dbReference type="GO" id="GO:0046274">
    <property type="term" value="P:lignin catabolic process"/>
    <property type="evidence" value="ECO:0007669"/>
    <property type="project" value="UniProtKB-KW"/>
</dbReference>
<dbReference type="InterPro" id="IPR002355">
    <property type="entry name" value="Cu_oxidase_Cu_BS"/>
</dbReference>
<dbReference type="PROSITE" id="PS00079">
    <property type="entry name" value="MULTICOPPER_OXIDASE1"/>
    <property type="match status" value="1"/>
</dbReference>
<dbReference type="GO" id="GO:0005507">
    <property type="term" value="F:copper ion binding"/>
    <property type="evidence" value="ECO:0007669"/>
    <property type="project" value="InterPro"/>
</dbReference>
<evidence type="ECO:0000259" key="15">
    <source>
        <dbReference type="Pfam" id="PF07732"/>
    </source>
</evidence>
<dbReference type="CDD" id="cd13901">
    <property type="entry name" value="CuRO_3_MaLCC_like"/>
    <property type="match status" value="1"/>
</dbReference>
<evidence type="ECO:0000256" key="1">
    <source>
        <dbReference type="ARBA" id="ARBA00000349"/>
    </source>
</evidence>
<organism evidence="16 17">
    <name type="scientific">Zopfia rhizophila CBS 207.26</name>
    <dbReference type="NCBI Taxonomy" id="1314779"/>
    <lineage>
        <taxon>Eukaryota</taxon>
        <taxon>Fungi</taxon>
        <taxon>Dikarya</taxon>
        <taxon>Ascomycota</taxon>
        <taxon>Pezizomycotina</taxon>
        <taxon>Dothideomycetes</taxon>
        <taxon>Dothideomycetes incertae sedis</taxon>
        <taxon>Zopfiaceae</taxon>
        <taxon>Zopfia</taxon>
    </lineage>
</organism>
<dbReference type="InterPro" id="IPR011707">
    <property type="entry name" value="Cu-oxidase-like_N"/>
</dbReference>
<dbReference type="InterPro" id="IPR011706">
    <property type="entry name" value="Cu-oxidase_C"/>
</dbReference>
<evidence type="ECO:0000256" key="11">
    <source>
        <dbReference type="ARBA" id="ARBA00023185"/>
    </source>
</evidence>
<protein>
    <recommendedName>
        <fullName evidence="4">laccase</fullName>
        <ecNumber evidence="4">1.10.3.2</ecNumber>
    </recommendedName>
</protein>
<keyword evidence="7" id="KW-0560">Oxidoreductase</keyword>
<dbReference type="EC" id="1.10.3.2" evidence="4"/>
<keyword evidence="10" id="KW-0325">Glycoprotein</keyword>
<dbReference type="OrthoDB" id="2121828at2759"/>
<evidence type="ECO:0000256" key="5">
    <source>
        <dbReference type="ARBA" id="ARBA00022723"/>
    </source>
</evidence>
<evidence type="ECO:0000256" key="6">
    <source>
        <dbReference type="ARBA" id="ARBA00022729"/>
    </source>
</evidence>
<comment type="catalytic activity">
    <reaction evidence="1">
        <text>4 hydroquinone + O2 = 4 benzosemiquinone + 2 H2O</text>
        <dbReference type="Rhea" id="RHEA:11276"/>
        <dbReference type="ChEBI" id="CHEBI:15377"/>
        <dbReference type="ChEBI" id="CHEBI:15379"/>
        <dbReference type="ChEBI" id="CHEBI:17594"/>
        <dbReference type="ChEBI" id="CHEBI:17977"/>
        <dbReference type="EC" id="1.10.3.2"/>
    </reaction>
</comment>
<keyword evidence="11" id="KW-0439">Lignin degradation</keyword>
<dbReference type="EMBL" id="ML994610">
    <property type="protein sequence ID" value="KAF2195149.1"/>
    <property type="molecule type" value="Genomic_DNA"/>
</dbReference>
<dbReference type="Gene3D" id="2.60.40.420">
    <property type="entry name" value="Cupredoxins - blue copper proteins"/>
    <property type="match status" value="3"/>
</dbReference>
<reference evidence="16" key="1">
    <citation type="journal article" date="2020" name="Stud. Mycol.">
        <title>101 Dothideomycetes genomes: a test case for predicting lifestyles and emergence of pathogens.</title>
        <authorList>
            <person name="Haridas S."/>
            <person name="Albert R."/>
            <person name="Binder M."/>
            <person name="Bloem J."/>
            <person name="Labutti K."/>
            <person name="Salamov A."/>
            <person name="Andreopoulos B."/>
            <person name="Baker S."/>
            <person name="Barry K."/>
            <person name="Bills G."/>
            <person name="Bluhm B."/>
            <person name="Cannon C."/>
            <person name="Castanera R."/>
            <person name="Culley D."/>
            <person name="Daum C."/>
            <person name="Ezra D."/>
            <person name="Gonzalez J."/>
            <person name="Henrissat B."/>
            <person name="Kuo A."/>
            <person name="Liang C."/>
            <person name="Lipzen A."/>
            <person name="Lutzoni F."/>
            <person name="Magnuson J."/>
            <person name="Mondo S."/>
            <person name="Nolan M."/>
            <person name="Ohm R."/>
            <person name="Pangilinan J."/>
            <person name="Park H.-J."/>
            <person name="Ramirez L."/>
            <person name="Alfaro M."/>
            <person name="Sun H."/>
            <person name="Tritt A."/>
            <person name="Yoshinaga Y."/>
            <person name="Zwiers L.-H."/>
            <person name="Turgeon B."/>
            <person name="Goodwin S."/>
            <person name="Spatafora J."/>
            <person name="Crous P."/>
            <person name="Grigoriev I."/>
        </authorList>
    </citation>
    <scope>NUCLEOTIDE SEQUENCE</scope>
    <source>
        <strain evidence="16">CBS 207.26</strain>
    </source>
</reference>
<feature type="region of interest" description="Disordered" evidence="12">
    <location>
        <begin position="214"/>
        <end position="240"/>
    </location>
</feature>
<evidence type="ECO:0000256" key="10">
    <source>
        <dbReference type="ARBA" id="ARBA00023180"/>
    </source>
</evidence>